<sequence>MTIRLNRRAALATAGLAFAAPALLRGRPAAAQSTTAPPAAIPPYRRMQLGNFTVTTLLVGTRPMDEPQGVFGMNASPEDFAALSEAAFIPSDKSVNFFTPTLVETGSEKILFDTGLSADGIRAALTAAGHDAASITTVVLTHMHGDHIGGLSDDAGATFANAAYVTGQAEFDHWAAAGNEGFEAKVRPLAEKMRFLGDGEDVTGGISSVLAAGHTPGHMAYWLQSEGRQLVLTADTANHYVWSLQKPDWEVRYDADKAAAAATRRSLLGRIAGDKVPFVGYHMPFPGVGYLETKDDGFRFVPASYQFDL</sequence>
<evidence type="ECO:0000256" key="3">
    <source>
        <dbReference type="ARBA" id="ARBA00022801"/>
    </source>
</evidence>
<feature type="signal peptide" evidence="5">
    <location>
        <begin position="1"/>
        <end position="19"/>
    </location>
</feature>
<evidence type="ECO:0000259" key="6">
    <source>
        <dbReference type="SMART" id="SM00849"/>
    </source>
</evidence>
<feature type="chain" id="PRO_5046661978" evidence="5">
    <location>
        <begin position="20"/>
        <end position="309"/>
    </location>
</feature>
<keyword evidence="8" id="KW-1185">Reference proteome</keyword>
<dbReference type="InterPro" id="IPR051013">
    <property type="entry name" value="MBL_superfamily_lactonases"/>
</dbReference>
<dbReference type="RefSeq" id="WP_233677380.1">
    <property type="nucleotide sequence ID" value="NZ_JAJUOS010000010.1"/>
</dbReference>
<dbReference type="EMBL" id="JAJUOS010000010">
    <property type="protein sequence ID" value="MCE5974418.1"/>
    <property type="molecule type" value="Genomic_DNA"/>
</dbReference>
<evidence type="ECO:0000256" key="1">
    <source>
        <dbReference type="ARBA" id="ARBA00007749"/>
    </source>
</evidence>
<evidence type="ECO:0000256" key="2">
    <source>
        <dbReference type="ARBA" id="ARBA00022723"/>
    </source>
</evidence>
<dbReference type="InterPro" id="IPR006311">
    <property type="entry name" value="TAT_signal"/>
</dbReference>
<dbReference type="Proteomes" id="UP001521181">
    <property type="component" value="Unassembled WGS sequence"/>
</dbReference>
<dbReference type="InterPro" id="IPR001279">
    <property type="entry name" value="Metallo-B-lactamas"/>
</dbReference>
<reference evidence="7 8" key="1">
    <citation type="submission" date="2021-12" db="EMBL/GenBank/DDBJ databases">
        <title>Sinirhodobacter sp. WL0062 is a bacterium isolated from seawater.</title>
        <authorList>
            <person name="Wang L."/>
            <person name="He W."/>
            <person name="Zhang D.-F."/>
        </authorList>
    </citation>
    <scope>NUCLEOTIDE SEQUENCE [LARGE SCALE GENOMIC DNA]</scope>
    <source>
        <strain evidence="7 8">WL0062</strain>
    </source>
</reference>
<evidence type="ECO:0000313" key="8">
    <source>
        <dbReference type="Proteomes" id="UP001521181"/>
    </source>
</evidence>
<dbReference type="SUPFAM" id="SSF56281">
    <property type="entry name" value="Metallo-hydrolase/oxidoreductase"/>
    <property type="match status" value="1"/>
</dbReference>
<proteinExistence type="inferred from homology"/>
<dbReference type="PANTHER" id="PTHR42978:SF6">
    <property type="entry name" value="QUORUM-QUENCHING LACTONASE YTNP-RELATED"/>
    <property type="match status" value="1"/>
</dbReference>
<gene>
    <name evidence="7" type="ORF">LZA78_13095</name>
</gene>
<dbReference type="PROSITE" id="PS51318">
    <property type="entry name" value="TAT"/>
    <property type="match status" value="1"/>
</dbReference>
<keyword evidence="5" id="KW-0732">Signal</keyword>
<evidence type="ECO:0000256" key="5">
    <source>
        <dbReference type="SAM" id="SignalP"/>
    </source>
</evidence>
<comment type="caution">
    <text evidence="7">The sequence shown here is derived from an EMBL/GenBank/DDBJ whole genome shotgun (WGS) entry which is preliminary data.</text>
</comment>
<protein>
    <submittedName>
        <fullName evidence="7">MBL fold metallo-hydrolase</fullName>
    </submittedName>
</protein>
<keyword evidence="2" id="KW-0479">Metal-binding</keyword>
<keyword evidence="4" id="KW-0862">Zinc</keyword>
<name>A0ABS8Z0R6_9RHOB</name>
<dbReference type="InterPro" id="IPR036866">
    <property type="entry name" value="RibonucZ/Hydroxyglut_hydro"/>
</dbReference>
<evidence type="ECO:0000313" key="7">
    <source>
        <dbReference type="EMBL" id="MCE5974418.1"/>
    </source>
</evidence>
<keyword evidence="3" id="KW-0378">Hydrolase</keyword>
<dbReference type="CDD" id="cd07720">
    <property type="entry name" value="OPHC2-like_MBL-fold"/>
    <property type="match status" value="1"/>
</dbReference>
<dbReference type="Pfam" id="PF00753">
    <property type="entry name" value="Lactamase_B"/>
    <property type="match status" value="1"/>
</dbReference>
<organism evidence="7 8">
    <name type="scientific">Rhodobacter flavimaris</name>
    <dbReference type="NCBI Taxonomy" id="2907145"/>
    <lineage>
        <taxon>Bacteria</taxon>
        <taxon>Pseudomonadati</taxon>
        <taxon>Pseudomonadota</taxon>
        <taxon>Alphaproteobacteria</taxon>
        <taxon>Rhodobacterales</taxon>
        <taxon>Rhodobacter group</taxon>
        <taxon>Rhodobacter</taxon>
    </lineage>
</organism>
<feature type="domain" description="Metallo-beta-lactamase" evidence="6">
    <location>
        <begin position="97"/>
        <end position="282"/>
    </location>
</feature>
<evidence type="ECO:0000256" key="4">
    <source>
        <dbReference type="ARBA" id="ARBA00022833"/>
    </source>
</evidence>
<dbReference type="SMART" id="SM00849">
    <property type="entry name" value="Lactamase_B"/>
    <property type="match status" value="1"/>
</dbReference>
<comment type="similarity">
    <text evidence="1">Belongs to the metallo-beta-lactamase superfamily.</text>
</comment>
<dbReference type="PANTHER" id="PTHR42978">
    <property type="entry name" value="QUORUM-QUENCHING LACTONASE YTNP-RELATED-RELATED"/>
    <property type="match status" value="1"/>
</dbReference>
<accession>A0ABS8Z0R6</accession>
<dbReference type="Gene3D" id="3.60.15.10">
    <property type="entry name" value="Ribonuclease Z/Hydroxyacylglutathione hydrolase-like"/>
    <property type="match status" value="1"/>
</dbReference>